<dbReference type="AlphaFoldDB" id="A0A8X6LWD4"/>
<feature type="coiled-coil region" evidence="1">
    <location>
        <begin position="83"/>
        <end position="113"/>
    </location>
</feature>
<dbReference type="GO" id="GO:0071897">
    <property type="term" value="P:DNA biosynthetic process"/>
    <property type="evidence" value="ECO:0007669"/>
    <property type="project" value="UniProtKB-ARBA"/>
</dbReference>
<proteinExistence type="predicted"/>
<dbReference type="OrthoDB" id="10527204at2759"/>
<gene>
    <name evidence="2" type="primary">pol_4025</name>
    <name evidence="2" type="ORF">TNCT_643021</name>
</gene>
<dbReference type="Gene3D" id="3.30.70.270">
    <property type="match status" value="1"/>
</dbReference>
<dbReference type="PANTHER" id="PTHR33064">
    <property type="entry name" value="POL PROTEIN"/>
    <property type="match status" value="1"/>
</dbReference>
<dbReference type="InterPro" id="IPR051320">
    <property type="entry name" value="Viral_Replic_Matur_Polypro"/>
</dbReference>
<evidence type="ECO:0000313" key="2">
    <source>
        <dbReference type="EMBL" id="GFR23092.1"/>
    </source>
</evidence>
<dbReference type="PANTHER" id="PTHR33064:SF29">
    <property type="entry name" value="PEPTIDASE A2 DOMAIN-CONTAINING PROTEIN-RELATED"/>
    <property type="match status" value="1"/>
</dbReference>
<keyword evidence="1" id="KW-0175">Coiled coil</keyword>
<comment type="caution">
    <text evidence="2">The sequence shown here is derived from an EMBL/GenBank/DDBJ whole genome shotgun (WGS) entry which is preliminary data.</text>
</comment>
<dbReference type="SUPFAM" id="SSF56672">
    <property type="entry name" value="DNA/RNA polymerases"/>
    <property type="match status" value="1"/>
</dbReference>
<dbReference type="EMBL" id="BMAO01008401">
    <property type="protein sequence ID" value="GFR23092.1"/>
    <property type="molecule type" value="Genomic_DNA"/>
</dbReference>
<dbReference type="Proteomes" id="UP000887116">
    <property type="component" value="Unassembled WGS sequence"/>
</dbReference>
<evidence type="ECO:0000256" key="1">
    <source>
        <dbReference type="SAM" id="Coils"/>
    </source>
</evidence>
<reference evidence="2" key="1">
    <citation type="submission" date="2020-07" db="EMBL/GenBank/DDBJ databases">
        <title>Multicomponent nature underlies the extraordinary mechanical properties of spider dragline silk.</title>
        <authorList>
            <person name="Kono N."/>
            <person name="Nakamura H."/>
            <person name="Mori M."/>
            <person name="Yoshida Y."/>
            <person name="Ohtoshi R."/>
            <person name="Malay A.D."/>
            <person name="Moran D.A.P."/>
            <person name="Tomita M."/>
            <person name="Numata K."/>
            <person name="Arakawa K."/>
        </authorList>
    </citation>
    <scope>NUCLEOTIDE SEQUENCE</scope>
</reference>
<sequence length="440" mass="50580">MFTSKNVWVQHILDEHVTCLPLAEVEIDGDWGHVIIKAAVVRKQLDQGRYILGKQTIELLESDLENNSLPRWEMVNAIQIRSQRKKEQKNISLTNEVDEIELEENLVEDVENLSLVPSFKKDDKDTVNPIKINVDEVTEALLKSEESTPLIQKIEKGMNNEGSDQEEAPMQLVPVKREVSFKLYIDPIRSLHIIPTRDKHILIDMCMSPRYHETVPMPDIASITLVEALLQTIKGKDFPKELETYKGSLFISILTTKLFQKLGYKYCPSRMSFRLKNAIYYFSKLMAEHLINELVKNKFVQDSVAYLGPVVGLGKCSPAKLKVETKVDVQNSRTKIQVGGFLGAAEYNRKPIPMLSSLAAVLTELLEGNSKKGYSKGIVKCRESFRQWKKELLTNPVLCAPDFTKRFIFQPDLIFQYHFYNKHIIFLYFHFSKKKKEKGV</sequence>
<accession>A0A8X6LWD4</accession>
<protein>
    <submittedName>
        <fullName evidence="2">Retrovirus-related Pol polyprotein from transposon 297</fullName>
    </submittedName>
</protein>
<keyword evidence="3" id="KW-1185">Reference proteome</keyword>
<organism evidence="2 3">
    <name type="scientific">Trichonephila clavata</name>
    <name type="common">Joro spider</name>
    <name type="synonym">Nephila clavata</name>
    <dbReference type="NCBI Taxonomy" id="2740835"/>
    <lineage>
        <taxon>Eukaryota</taxon>
        <taxon>Metazoa</taxon>
        <taxon>Ecdysozoa</taxon>
        <taxon>Arthropoda</taxon>
        <taxon>Chelicerata</taxon>
        <taxon>Arachnida</taxon>
        <taxon>Araneae</taxon>
        <taxon>Araneomorphae</taxon>
        <taxon>Entelegynae</taxon>
        <taxon>Araneoidea</taxon>
        <taxon>Nephilidae</taxon>
        <taxon>Trichonephila</taxon>
    </lineage>
</organism>
<name>A0A8X6LWD4_TRICU</name>
<dbReference type="InterPro" id="IPR043502">
    <property type="entry name" value="DNA/RNA_pol_sf"/>
</dbReference>
<evidence type="ECO:0000313" key="3">
    <source>
        <dbReference type="Proteomes" id="UP000887116"/>
    </source>
</evidence>
<dbReference type="InterPro" id="IPR043128">
    <property type="entry name" value="Rev_trsase/Diguanyl_cyclase"/>
</dbReference>